<dbReference type="Pfam" id="PF13589">
    <property type="entry name" value="HATPase_c_3"/>
    <property type="match status" value="1"/>
</dbReference>
<dbReference type="InterPro" id="IPR036890">
    <property type="entry name" value="HATPase_C_sf"/>
</dbReference>
<evidence type="ECO:0000256" key="9">
    <source>
        <dbReference type="ARBA" id="ARBA00070675"/>
    </source>
</evidence>
<dbReference type="Proteomes" id="UP000034750">
    <property type="component" value="Unassembled WGS sequence"/>
</dbReference>
<evidence type="ECO:0000313" key="13">
    <source>
        <dbReference type="EMBL" id="KKZ57915.1"/>
    </source>
</evidence>
<dbReference type="PATRIC" id="fig|726.54.peg.1605"/>
<feature type="binding site" evidence="11">
    <location>
        <position position="175"/>
    </location>
    <ligand>
        <name>ATP</name>
        <dbReference type="ChEBI" id="CHEBI:30616"/>
    </ligand>
</feature>
<evidence type="ECO:0000256" key="1">
    <source>
        <dbReference type="ARBA" id="ARBA00004496"/>
    </source>
</evidence>
<dbReference type="InterPro" id="IPR020568">
    <property type="entry name" value="Ribosomal_Su5_D2-typ_SF"/>
</dbReference>
<feature type="region of interest" description="C" evidence="10">
    <location>
        <begin position="556"/>
        <end position="626"/>
    </location>
</feature>
<evidence type="ECO:0000256" key="3">
    <source>
        <dbReference type="ARBA" id="ARBA00022490"/>
    </source>
</evidence>
<comment type="subunit">
    <text evidence="10">Homodimer.</text>
</comment>
<dbReference type="FunFam" id="1.20.120.790:FF:000002">
    <property type="entry name" value="Molecular chaperone HtpG"/>
    <property type="match status" value="1"/>
</dbReference>
<protein>
    <recommendedName>
        <fullName evidence="9 10">Chaperone protein HtpG</fullName>
    </recommendedName>
    <alternativeName>
        <fullName evidence="10">Heat shock protein HtpG</fullName>
    </alternativeName>
    <alternativeName>
        <fullName evidence="10">High temperature protein G</fullName>
    </alternativeName>
</protein>
<proteinExistence type="inferred from homology"/>
<dbReference type="EMBL" id="LCTK01000037">
    <property type="protein sequence ID" value="KKZ57915.1"/>
    <property type="molecule type" value="Genomic_DNA"/>
</dbReference>
<dbReference type="GO" id="GO:0140662">
    <property type="term" value="F:ATP-dependent protein folding chaperone"/>
    <property type="evidence" value="ECO:0007669"/>
    <property type="project" value="InterPro"/>
</dbReference>
<evidence type="ECO:0000256" key="10">
    <source>
        <dbReference type="HAMAP-Rule" id="MF_00505"/>
    </source>
</evidence>
<dbReference type="PANTHER" id="PTHR11528">
    <property type="entry name" value="HEAT SHOCK PROTEIN 90 FAMILY MEMBER"/>
    <property type="match status" value="1"/>
</dbReference>
<keyword evidence="6 10" id="KW-0346">Stress response</keyword>
<dbReference type="Gene3D" id="1.20.120.790">
    <property type="entry name" value="Heat shock protein 90, C-terminal domain"/>
    <property type="match status" value="1"/>
</dbReference>
<dbReference type="Gene3D" id="3.30.565.10">
    <property type="entry name" value="Histidine kinase-like ATPase, C-terminal domain"/>
    <property type="match status" value="1"/>
</dbReference>
<dbReference type="SMART" id="SM00387">
    <property type="entry name" value="HATPase_c"/>
    <property type="match status" value="1"/>
</dbReference>
<dbReference type="NCBIfam" id="NF003555">
    <property type="entry name" value="PRK05218.1"/>
    <property type="match status" value="1"/>
</dbReference>
<dbReference type="GO" id="GO:0016887">
    <property type="term" value="F:ATP hydrolysis activity"/>
    <property type="evidence" value="ECO:0007669"/>
    <property type="project" value="InterPro"/>
</dbReference>
<feature type="binding site" evidence="11">
    <location>
        <begin position="123"/>
        <end position="128"/>
    </location>
    <ligand>
        <name>ATP</name>
        <dbReference type="ChEBI" id="CHEBI:30616"/>
    </ligand>
</feature>
<dbReference type="GO" id="GO:0005737">
    <property type="term" value="C:cytoplasm"/>
    <property type="evidence" value="ECO:0007669"/>
    <property type="project" value="UniProtKB-SubCell"/>
</dbReference>
<evidence type="ECO:0000313" key="14">
    <source>
        <dbReference type="Proteomes" id="UP000034750"/>
    </source>
</evidence>
<dbReference type="GO" id="GO:0051082">
    <property type="term" value="F:unfolded protein binding"/>
    <property type="evidence" value="ECO:0007669"/>
    <property type="project" value="UniProtKB-UniRule"/>
</dbReference>
<feature type="region of interest" description="B" evidence="10">
    <location>
        <begin position="340"/>
        <end position="555"/>
    </location>
</feature>
<feature type="binding site" evidence="11">
    <location>
        <position position="100"/>
    </location>
    <ligand>
        <name>ATP</name>
        <dbReference type="ChEBI" id="CHEBI:30616"/>
    </ligand>
</feature>
<feature type="domain" description="Histidine kinase/HSP90-like ATPase" evidence="12">
    <location>
        <begin position="28"/>
        <end position="185"/>
    </location>
</feature>
<feature type="binding site" evidence="11">
    <location>
        <begin position="101"/>
        <end position="102"/>
    </location>
    <ligand>
        <name>ATP</name>
        <dbReference type="ChEBI" id="CHEBI:30616"/>
    </ligand>
</feature>
<dbReference type="PROSITE" id="PS00298">
    <property type="entry name" value="HSP90"/>
    <property type="match status" value="1"/>
</dbReference>
<dbReference type="FunFam" id="3.30.565.10:FF:000009">
    <property type="entry name" value="Molecular chaperone HtpG"/>
    <property type="match status" value="1"/>
</dbReference>
<keyword evidence="4 10" id="KW-0547">Nucleotide-binding</keyword>
<dbReference type="InterPro" id="IPR037196">
    <property type="entry name" value="HSP90_C"/>
</dbReference>
<feature type="region of interest" description="A; substrate-binding" evidence="10">
    <location>
        <begin position="1"/>
        <end position="339"/>
    </location>
</feature>
<dbReference type="SUPFAM" id="SSF54211">
    <property type="entry name" value="Ribosomal protein S5 domain 2-like"/>
    <property type="match status" value="1"/>
</dbReference>
<accession>A0A0M3G4X1</accession>
<dbReference type="RefSeq" id="WP_046953516.1">
    <property type="nucleotide sequence ID" value="NZ_CP031238.1"/>
</dbReference>
<dbReference type="InterPro" id="IPR020575">
    <property type="entry name" value="Hsp90_N"/>
</dbReference>
<dbReference type="Gene3D" id="3.40.50.11260">
    <property type="match status" value="1"/>
</dbReference>
<evidence type="ECO:0000256" key="8">
    <source>
        <dbReference type="ARBA" id="ARBA00058590"/>
    </source>
</evidence>
<evidence type="ECO:0000256" key="5">
    <source>
        <dbReference type="ARBA" id="ARBA00022840"/>
    </source>
</evidence>
<dbReference type="SUPFAM" id="SSF110942">
    <property type="entry name" value="HSP90 C-terminal domain"/>
    <property type="match status" value="1"/>
</dbReference>
<feature type="binding site" evidence="11">
    <location>
        <position position="39"/>
    </location>
    <ligand>
        <name>ATP</name>
        <dbReference type="ChEBI" id="CHEBI:30616"/>
    </ligand>
</feature>
<comment type="subcellular location">
    <subcellularLocation>
        <location evidence="1 10">Cytoplasm</location>
    </subcellularLocation>
</comment>
<keyword evidence="5 10" id="KW-0067">ATP-binding</keyword>
<dbReference type="Gene3D" id="3.30.230.80">
    <property type="match status" value="1"/>
</dbReference>
<feature type="binding site" evidence="11">
    <location>
        <position position="35"/>
    </location>
    <ligand>
        <name>ATP</name>
        <dbReference type="ChEBI" id="CHEBI:30616"/>
    </ligand>
</feature>
<dbReference type="FunFam" id="3.40.50.11260:FF:000002">
    <property type="entry name" value="Molecular chaperone HtpG"/>
    <property type="match status" value="1"/>
</dbReference>
<dbReference type="SUPFAM" id="SSF55874">
    <property type="entry name" value="ATPase domain of HSP90 chaperone/DNA topoisomerase II/histidine kinase"/>
    <property type="match status" value="1"/>
</dbReference>
<comment type="function">
    <text evidence="8 10">Molecular chaperone. Has ATPase activity.</text>
</comment>
<sequence>MSQNQETRGFQSEVKQLLQLMIHSLYSNKEIFLRELISNASDAADKLRFKALSNPALYEGDGDLRVRVSFDVDKGIITISDNGIGMTREQVIDHLGTIAKSGTKEFLTALGQDQAKNSQLIGQFGVGFYSAFIVADKVTVKTRAAGEEADKAVLWESEGEGEYSVADIEKKSRGTDVILHLREDEKEFLNEWRLREIIGKYSDHIGLPVEMLTKEYDDEGKECGEKWEKINKSDALWTRSKNDVSDEEYKEFYKHLSHDFADPVTWAHNKVEGNQAYTSLLYVPAKAPWDLFNREHKHGLKLYVQRVFIMDDAEQFMPNYLRFMRGLIDSNDLPLNVSREILQDNKITAALRKALTKRSLQMLEKLAKDDAEKYLQFWKEFGLVLKEGPAEDFANKETVAKLLRFASTHHDSSEQTVSLEDYISRMKEGQKAIYYITADSYVAAKNSPHLELFNKKGIEVLLLSDRIDEWMLSYLTEFDGKPLQSITKADLDLGDLADQESETQKQQDEAFGSFIERVKNLLGERVKTVRLTHNLTDTPAVVSTDNDQMTTQMAKLFAAAGQPVPEVKYTFELNPEHHLVKKVADIADETEFADWVELLLEQAMLAERGSLENPSVFIKRINKLLS</sequence>
<organism evidence="13 14">
    <name type="scientific">Haemophilus haemolyticus</name>
    <dbReference type="NCBI Taxonomy" id="726"/>
    <lineage>
        <taxon>Bacteria</taxon>
        <taxon>Pseudomonadati</taxon>
        <taxon>Pseudomonadota</taxon>
        <taxon>Gammaproteobacteria</taxon>
        <taxon>Pasteurellales</taxon>
        <taxon>Pasteurellaceae</taxon>
        <taxon>Haemophilus</taxon>
    </lineage>
</organism>
<dbReference type="Pfam" id="PF00183">
    <property type="entry name" value="HSP90"/>
    <property type="match status" value="1"/>
</dbReference>
<comment type="similarity">
    <text evidence="2 10">Belongs to the heat shock protein 90 family.</text>
</comment>
<dbReference type="InterPro" id="IPR003594">
    <property type="entry name" value="HATPase_dom"/>
</dbReference>
<feature type="binding site" evidence="11">
    <location>
        <position position="81"/>
    </location>
    <ligand>
        <name>ATP</name>
        <dbReference type="ChEBI" id="CHEBI:30616"/>
    </ligand>
</feature>
<dbReference type="CDD" id="cd16927">
    <property type="entry name" value="HATPase_Hsp90-like"/>
    <property type="match status" value="1"/>
</dbReference>
<reference evidence="13 14" key="1">
    <citation type="submission" date="2015-05" db="EMBL/GenBank/DDBJ databases">
        <title>Comparative analyses of the lipooligosaccharides from nottypeable Haemophilus influenzae and Haemophilus haemolyticus.</title>
        <authorList>
            <person name="Post D.M.B."/>
            <person name="Ketterer M.R."/>
            <person name="Coffin J.E."/>
            <person name="Reinders L.M."/>
            <person name="Munson R.S.Jr."/>
            <person name="Bair T.B."/>
            <person name="Murphy T.F."/>
            <person name="Foster E."/>
            <person name="Gibson B.W."/>
            <person name="Apicella M.A."/>
        </authorList>
    </citation>
    <scope>NUCLEOTIDE SEQUENCE [LARGE SCALE GENOMIC DNA]</scope>
    <source>
        <strain evidence="13 14">11P18</strain>
    </source>
</reference>
<dbReference type="PIRSF" id="PIRSF002583">
    <property type="entry name" value="Hsp90"/>
    <property type="match status" value="1"/>
</dbReference>
<dbReference type="AlphaFoldDB" id="A0A0M3G4X1"/>
<evidence type="ECO:0000256" key="2">
    <source>
        <dbReference type="ARBA" id="ARBA00008239"/>
    </source>
</evidence>
<dbReference type="PRINTS" id="PR00775">
    <property type="entry name" value="HEATSHOCK90"/>
</dbReference>
<dbReference type="GO" id="GO:0005524">
    <property type="term" value="F:ATP binding"/>
    <property type="evidence" value="ECO:0007669"/>
    <property type="project" value="UniProtKB-UniRule"/>
</dbReference>
<evidence type="ECO:0000256" key="7">
    <source>
        <dbReference type="ARBA" id="ARBA00023186"/>
    </source>
</evidence>
<gene>
    <name evidence="10" type="primary">htpG</name>
    <name evidence="13" type="ORF">AAX18_08060</name>
</gene>
<name>A0A0M3G4X1_HAEHA</name>
<feature type="binding site" evidence="11">
    <location>
        <position position="339"/>
    </location>
    <ligand>
        <name>ATP</name>
        <dbReference type="ChEBI" id="CHEBI:30616"/>
    </ligand>
</feature>
<evidence type="ECO:0000256" key="6">
    <source>
        <dbReference type="ARBA" id="ARBA00023016"/>
    </source>
</evidence>
<comment type="caution">
    <text evidence="13">The sequence shown here is derived from an EMBL/GenBank/DDBJ whole genome shotgun (WGS) entry which is preliminary data.</text>
</comment>
<keyword evidence="3 10" id="KW-0963">Cytoplasm</keyword>
<evidence type="ECO:0000256" key="11">
    <source>
        <dbReference type="PIRSR" id="PIRSR002583-1"/>
    </source>
</evidence>
<dbReference type="HAMAP" id="MF_00505">
    <property type="entry name" value="HSP90"/>
    <property type="match status" value="1"/>
</dbReference>
<dbReference type="InterPro" id="IPR001404">
    <property type="entry name" value="Hsp90_fam"/>
</dbReference>
<evidence type="ECO:0000256" key="4">
    <source>
        <dbReference type="ARBA" id="ARBA00022741"/>
    </source>
</evidence>
<evidence type="ECO:0000259" key="12">
    <source>
        <dbReference type="SMART" id="SM00387"/>
    </source>
</evidence>
<dbReference type="FunFam" id="3.30.230.80:FF:000002">
    <property type="entry name" value="Molecular chaperone HtpG"/>
    <property type="match status" value="1"/>
</dbReference>
<feature type="binding site" evidence="11">
    <location>
        <position position="86"/>
    </location>
    <ligand>
        <name>ATP</name>
        <dbReference type="ChEBI" id="CHEBI:30616"/>
    </ligand>
</feature>
<dbReference type="InterPro" id="IPR019805">
    <property type="entry name" value="Heat_shock_protein_90_CS"/>
</dbReference>
<keyword evidence="7 10" id="KW-0143">Chaperone</keyword>